<dbReference type="KEGG" id="dcb:C3Y92_20010"/>
<dbReference type="InterPro" id="IPR017932">
    <property type="entry name" value="GATase_2_dom"/>
</dbReference>
<dbReference type="CDD" id="cd00352">
    <property type="entry name" value="Gn_AT_II"/>
    <property type="match status" value="1"/>
</dbReference>
<evidence type="ECO:0000313" key="4">
    <source>
        <dbReference type="EMBL" id="QAZ69576.1"/>
    </source>
</evidence>
<dbReference type="PROSITE" id="PS51278">
    <property type="entry name" value="GATASE_TYPE_2"/>
    <property type="match status" value="1"/>
</dbReference>
<accession>A0A4P6HRS6</accession>
<dbReference type="PANTHER" id="PTHR11907">
    <property type="entry name" value="AMIDOPHOSPHORIBOSYLTRANSFERASE"/>
    <property type="match status" value="1"/>
</dbReference>
<geneLocation type="plasmid" evidence="5">
    <name>pdcar1</name>
</geneLocation>
<dbReference type="EMBL" id="CP026539">
    <property type="protein sequence ID" value="QAZ69576.1"/>
    <property type="molecule type" value="Genomic_DNA"/>
</dbReference>
<dbReference type="InterPro" id="IPR014729">
    <property type="entry name" value="Rossmann-like_a/b/a_fold"/>
</dbReference>
<dbReference type="GO" id="GO:0016740">
    <property type="term" value="F:transferase activity"/>
    <property type="evidence" value="ECO:0007669"/>
    <property type="project" value="UniProtKB-KW"/>
</dbReference>
<reference evidence="4 5" key="1">
    <citation type="submission" date="2018-02" db="EMBL/GenBank/DDBJ databases">
        <title>Genome sequence of Desulfovibrio carbinolicus DSM 3852.</title>
        <authorList>
            <person name="Wilbanks E."/>
            <person name="Skennerton C.T."/>
            <person name="Orphan V.J."/>
        </authorList>
    </citation>
    <scope>NUCLEOTIDE SEQUENCE [LARGE SCALE GENOMIC DNA]</scope>
    <source>
        <strain evidence="4 5">DSM 3852</strain>
        <plasmid evidence="5">pdcar1</plasmid>
    </source>
</reference>
<dbReference type="SUPFAM" id="SSF56235">
    <property type="entry name" value="N-terminal nucleophile aminohydrolases (Ntn hydrolases)"/>
    <property type="match status" value="1"/>
</dbReference>
<evidence type="ECO:0000259" key="3">
    <source>
        <dbReference type="PROSITE" id="PS51278"/>
    </source>
</evidence>
<dbReference type="AlphaFoldDB" id="A0A4P6HRS6"/>
<keyword evidence="5" id="KW-1185">Reference proteome</keyword>
<dbReference type="Pfam" id="PF13522">
    <property type="entry name" value="GATase_6"/>
    <property type="match status" value="1"/>
</dbReference>
<protein>
    <recommendedName>
        <fullName evidence="3">Glutamine amidotransferase type-2 domain-containing protein</fullName>
    </recommendedName>
</protein>
<dbReference type="Gene3D" id="3.40.50.620">
    <property type="entry name" value="HUPs"/>
    <property type="match status" value="1"/>
</dbReference>
<evidence type="ECO:0000256" key="2">
    <source>
        <dbReference type="ARBA" id="ARBA00022962"/>
    </source>
</evidence>
<evidence type="ECO:0000256" key="1">
    <source>
        <dbReference type="ARBA" id="ARBA00022679"/>
    </source>
</evidence>
<dbReference type="Gene3D" id="3.60.20.10">
    <property type="entry name" value="Glutamine Phosphoribosylpyrophosphate, subunit 1, domain 1"/>
    <property type="match status" value="1"/>
</dbReference>
<dbReference type="SUPFAM" id="SSF52402">
    <property type="entry name" value="Adenine nucleotide alpha hydrolases-like"/>
    <property type="match status" value="1"/>
</dbReference>
<name>A0A4P6HRS6_9BACT</name>
<proteinExistence type="predicted"/>
<feature type="domain" description="Glutamine amidotransferase type-2" evidence="3">
    <location>
        <begin position="2"/>
        <end position="249"/>
    </location>
</feature>
<dbReference type="InterPro" id="IPR029055">
    <property type="entry name" value="Ntn_hydrolases_N"/>
</dbReference>
<keyword evidence="1" id="KW-0808">Transferase</keyword>
<evidence type="ECO:0000313" key="5">
    <source>
        <dbReference type="Proteomes" id="UP000293296"/>
    </source>
</evidence>
<dbReference type="GeneID" id="39472092"/>
<keyword evidence="4" id="KW-0614">Plasmid</keyword>
<gene>
    <name evidence="4" type="ORF">C3Y92_20010</name>
</gene>
<keyword evidence="2" id="KW-0315">Glutamine amidotransferase</keyword>
<dbReference type="Proteomes" id="UP000293296">
    <property type="component" value="Plasmid pDCAR1"/>
</dbReference>
<sequence length="654" mass="73252">MCGIFGFVARPDSTLGQEQARKALQTLVRLSERRGREASGLAARLDDRIWLHKAPLTASRLLTRPEVTTFLDAAIPEAFPQAQGSLRAIIGHARLTTNGFQGIRGNNQPVAAGGVVGIHNGIIVNVDTLWRAHPELTRHTDVDTELFMALLGDRLGKGESLADALSGVYGEIEGSASVALLFEDRDALALASNTGSLHVCLADDRRLAFFASEGPFLDGLLAEKAIADALGGHTVRQVAAGQALALDLASLEPTWFGLDRDSRTGPEIHVRSRPVALFDTIEAEEEARRSLPRCTRCILPETMPYIEFDEQGVCNYCHGYKPIERLGRPALERVVRGFKPGATADCVVAFSGGRDSSYCLHYAVKELGLRCIAYTYDWGMVNDLARRNQARVTGKLGVEHIIISADIKRKRRNIRMNVEAWLRKPDLGLIPLFMAGDKQFFYWANVLKKETGIENSIWAENQLERTHFKVGFCRIASGNCKKRIYKMSAADRMRLAAYYSKNFLKNPAYLNSSILDTITSYISYYVIPHDYTWFYDYVGWEENSVNDILFNQYDWELDPESTTTWRIGDGTAAFYNFIYYTVAGFTENDTFRSNQIREGQITRERALALAAEENRPRYQGIMNYCQLIGVDFDMALSAINAMPKLYPLSRERTA</sequence>
<organism evidence="4 5">
    <name type="scientific">Solidesulfovibrio carbinolicus</name>
    <dbReference type="NCBI Taxonomy" id="296842"/>
    <lineage>
        <taxon>Bacteria</taxon>
        <taxon>Pseudomonadati</taxon>
        <taxon>Thermodesulfobacteriota</taxon>
        <taxon>Desulfovibrionia</taxon>
        <taxon>Desulfovibrionales</taxon>
        <taxon>Desulfovibrionaceae</taxon>
        <taxon>Solidesulfovibrio</taxon>
    </lineage>
</organism>
<dbReference type="RefSeq" id="WP_129355994.1">
    <property type="nucleotide sequence ID" value="NZ_CP026539.1"/>
</dbReference>
<dbReference type="OrthoDB" id="5366152at2"/>